<accession>A0A379SFJ6</accession>
<evidence type="ECO:0000313" key="2">
    <source>
        <dbReference type="EMBL" id="SUG27491.1"/>
    </source>
</evidence>
<organism evidence="2 3">
    <name type="scientific">Salmonella enterica</name>
    <name type="common">Salmonella choleraesuis</name>
    <dbReference type="NCBI Taxonomy" id="28901"/>
    <lineage>
        <taxon>Bacteria</taxon>
        <taxon>Pseudomonadati</taxon>
        <taxon>Pseudomonadota</taxon>
        <taxon>Gammaproteobacteria</taxon>
        <taxon>Enterobacterales</taxon>
        <taxon>Enterobacteriaceae</taxon>
        <taxon>Salmonella</taxon>
    </lineage>
</organism>
<reference evidence="2 3" key="1">
    <citation type="submission" date="2018-06" db="EMBL/GenBank/DDBJ databases">
        <authorList>
            <consortium name="Pathogen Informatics"/>
            <person name="Doyle S."/>
        </authorList>
    </citation>
    <scope>NUCLEOTIDE SEQUENCE [LARGE SCALE GENOMIC DNA]</scope>
    <source>
        <strain evidence="2 3">NCTC10718</strain>
    </source>
</reference>
<proteinExistence type="predicted"/>
<dbReference type="InterPro" id="IPR024252">
    <property type="entry name" value="DUF2528"/>
</dbReference>
<dbReference type="EMBL" id="UGWQ01000002">
    <property type="protein sequence ID" value="SUG27491.1"/>
    <property type="molecule type" value="Genomic_DNA"/>
</dbReference>
<protein>
    <submittedName>
        <fullName evidence="2">Protein of uncharacterized function (DUF2528)</fullName>
    </submittedName>
</protein>
<dbReference type="Proteomes" id="UP000254332">
    <property type="component" value="Unassembled WGS sequence"/>
</dbReference>
<dbReference type="Pfam" id="PF10800">
    <property type="entry name" value="DUF2528"/>
    <property type="match status" value="1"/>
</dbReference>
<gene>
    <name evidence="1" type="ORF">NCTC10718_00470</name>
    <name evidence="2" type="ORF">NCTC10718_04814</name>
</gene>
<name>A0A379SFJ6_SALER</name>
<dbReference type="EMBL" id="UGWQ01000001">
    <property type="protein sequence ID" value="SUF67810.1"/>
    <property type="molecule type" value="Genomic_DNA"/>
</dbReference>
<dbReference type="AlphaFoldDB" id="A0A379SFJ6"/>
<evidence type="ECO:0000313" key="1">
    <source>
        <dbReference type="EMBL" id="SUF67810.1"/>
    </source>
</evidence>
<sequence length="125" mass="13952">MSDVKRYEITWNAHEDTPVLTVEIDHSICTDKLLHQVNDFFINAEDRYLDSDCDITATVLKMLAVSCFTEQTGPTGGWNAEGLITMFDKGNMEGWPPMDGSKGIKILACDVPGVNYDDMEVEEVS</sequence>
<evidence type="ECO:0000313" key="3">
    <source>
        <dbReference type="Proteomes" id="UP000254332"/>
    </source>
</evidence>